<accession>A0A8X7SDL5</accession>
<reference evidence="2 3" key="1">
    <citation type="submission" date="2020-02" db="EMBL/GenBank/DDBJ databases">
        <authorList>
            <person name="Ma Q."/>
            <person name="Huang Y."/>
            <person name="Song X."/>
            <person name="Pei D."/>
        </authorList>
    </citation>
    <scope>NUCLEOTIDE SEQUENCE [LARGE SCALE GENOMIC DNA]</scope>
    <source>
        <strain evidence="2">Sxm20200214</strain>
        <tissue evidence="2">Leaf</tissue>
    </source>
</reference>
<dbReference type="EMBL" id="JAAMPC010000007">
    <property type="protein sequence ID" value="KAG2304402.1"/>
    <property type="molecule type" value="Genomic_DNA"/>
</dbReference>
<proteinExistence type="predicted"/>
<evidence type="ECO:0000313" key="3">
    <source>
        <dbReference type="Proteomes" id="UP000886595"/>
    </source>
</evidence>
<name>A0A8X7SDL5_BRACI</name>
<dbReference type="Proteomes" id="UP000886595">
    <property type="component" value="Unassembled WGS sequence"/>
</dbReference>
<protein>
    <submittedName>
        <fullName evidence="2">Uncharacterized protein</fullName>
    </submittedName>
</protein>
<evidence type="ECO:0000256" key="1">
    <source>
        <dbReference type="SAM" id="MobiDB-lite"/>
    </source>
</evidence>
<dbReference type="AlphaFoldDB" id="A0A8X7SDL5"/>
<gene>
    <name evidence="2" type="ORF">Bca52824_033053</name>
</gene>
<sequence length="114" mass="13289">MMKRPMEEVYGSDPVEGYHKGKKETKEHYRALLRLADEHRKSESEWHEALSKAKCIAAKMDLLDAIIRAKGDFDFVAEMEKFTAEHMEAEGNLADVKVKVPDWFKLGEKWMMDE</sequence>
<evidence type="ECO:0000313" key="2">
    <source>
        <dbReference type="EMBL" id="KAG2304402.1"/>
    </source>
</evidence>
<comment type="caution">
    <text evidence="2">The sequence shown here is derived from an EMBL/GenBank/DDBJ whole genome shotgun (WGS) entry which is preliminary data.</text>
</comment>
<feature type="region of interest" description="Disordered" evidence="1">
    <location>
        <begin position="1"/>
        <end position="23"/>
    </location>
</feature>
<organism evidence="2 3">
    <name type="scientific">Brassica carinata</name>
    <name type="common">Ethiopian mustard</name>
    <name type="synonym">Abyssinian cabbage</name>
    <dbReference type="NCBI Taxonomy" id="52824"/>
    <lineage>
        <taxon>Eukaryota</taxon>
        <taxon>Viridiplantae</taxon>
        <taxon>Streptophyta</taxon>
        <taxon>Embryophyta</taxon>
        <taxon>Tracheophyta</taxon>
        <taxon>Spermatophyta</taxon>
        <taxon>Magnoliopsida</taxon>
        <taxon>eudicotyledons</taxon>
        <taxon>Gunneridae</taxon>
        <taxon>Pentapetalae</taxon>
        <taxon>rosids</taxon>
        <taxon>malvids</taxon>
        <taxon>Brassicales</taxon>
        <taxon>Brassicaceae</taxon>
        <taxon>Brassiceae</taxon>
        <taxon>Brassica</taxon>
    </lineage>
</organism>
<keyword evidence="3" id="KW-1185">Reference proteome</keyword>